<dbReference type="Gene3D" id="3.30.1240.10">
    <property type="match status" value="1"/>
</dbReference>
<dbReference type="CDD" id="cd07518">
    <property type="entry name" value="HAD_YbiV-Like"/>
    <property type="match status" value="1"/>
</dbReference>
<dbReference type="EMBL" id="AEPV01000026">
    <property type="protein sequence ID" value="EFU74382.1"/>
    <property type="molecule type" value="Genomic_DNA"/>
</dbReference>
<dbReference type="AlphaFoldDB" id="E6LE93"/>
<gene>
    <name evidence="1" type="ORF">HMPREF9088_0683</name>
</gene>
<dbReference type="PROSITE" id="PS01229">
    <property type="entry name" value="COF_2"/>
    <property type="match status" value="1"/>
</dbReference>
<protein>
    <submittedName>
        <fullName evidence="1">Cof-like hydrolase</fullName>
        <ecNumber evidence="1">3.1.3.23</ecNumber>
    </submittedName>
</protein>
<dbReference type="RefSeq" id="WP_007207704.1">
    <property type="nucleotide sequence ID" value="NZ_GL622241.1"/>
</dbReference>
<dbReference type="PANTHER" id="PTHR10000">
    <property type="entry name" value="PHOSPHOSERINE PHOSPHATASE"/>
    <property type="match status" value="1"/>
</dbReference>
<proteinExistence type="predicted"/>
<evidence type="ECO:0000313" key="2">
    <source>
        <dbReference type="Proteomes" id="UP000010296"/>
    </source>
</evidence>
<reference evidence="1 2" key="1">
    <citation type="submission" date="2010-12" db="EMBL/GenBank/DDBJ databases">
        <authorList>
            <person name="Muzny D."/>
            <person name="Qin X."/>
            <person name="Deng J."/>
            <person name="Jiang H."/>
            <person name="Liu Y."/>
            <person name="Qu J."/>
            <person name="Song X.-Z."/>
            <person name="Zhang L."/>
            <person name="Thornton R."/>
            <person name="Coyle M."/>
            <person name="Francisco L."/>
            <person name="Jackson L."/>
            <person name="Javaid M."/>
            <person name="Korchina V."/>
            <person name="Kovar C."/>
            <person name="Mata R."/>
            <person name="Mathew T."/>
            <person name="Ngo R."/>
            <person name="Nguyen L."/>
            <person name="Nguyen N."/>
            <person name="Okwuonu G."/>
            <person name="Ongeri F."/>
            <person name="Pham C."/>
            <person name="Simmons D."/>
            <person name="Wilczek-Boney K."/>
            <person name="Hale W."/>
            <person name="Jakkamsetti A."/>
            <person name="Pham P."/>
            <person name="Ruth R."/>
            <person name="San Lucas F."/>
            <person name="Warren J."/>
            <person name="Zhang J."/>
            <person name="Zhao Z."/>
            <person name="Zhou C."/>
            <person name="Zhu D."/>
            <person name="Lee S."/>
            <person name="Bess C."/>
            <person name="Blankenburg K."/>
            <person name="Forbes L."/>
            <person name="Fu Q."/>
            <person name="Gubbala S."/>
            <person name="Hirani K."/>
            <person name="Jayaseelan J.C."/>
            <person name="Lara F."/>
            <person name="Munidasa M."/>
            <person name="Palculict T."/>
            <person name="Patil S."/>
            <person name="Pu L.-L."/>
            <person name="Saada N."/>
            <person name="Tang L."/>
            <person name="Weissenberger G."/>
            <person name="Zhu Y."/>
            <person name="Hemphill L."/>
            <person name="Shang Y."/>
            <person name="Youmans B."/>
            <person name="Ayvaz T."/>
            <person name="Ross M."/>
            <person name="Santibanez J."/>
            <person name="Aqrawi P."/>
            <person name="Gross S."/>
            <person name="Joshi V."/>
            <person name="Fowler G."/>
            <person name="Nazareth L."/>
            <person name="Reid J."/>
            <person name="Worley K."/>
            <person name="Petrosino J."/>
            <person name="Highlander S."/>
            <person name="Gibbs R."/>
        </authorList>
    </citation>
    <scope>NUCLEOTIDE SEQUENCE [LARGE SCALE GENOMIC DNA]</scope>
    <source>
        <strain evidence="2">DSM 15952 / CCUG 50447 / LMG 22039 / TP 1.5</strain>
    </source>
</reference>
<sequence>MTIKAVVVDMDGTFLNDEKTYDRERFLAIKQEMEKQQMHFVVASGNQYWRLVDYFPDLGEQLFYIADNGADIRYHSEQVRAKTIAKEFHRPLLNYLKDELPDHRLVLSGKKGVYIHHQLPQDFVAHVKFFYRHITQIDLQQPIPDDIFKFALNFPAEQLANANQQLHDVFGEELTVVTSGHQALDIISNSAGKEVGIRELQKKFQLNKDEIAVFGDNMNDVGMFREVTHSYAMGNALLPVKEAASQVIGSNNEQAVLDKIEEFL</sequence>
<dbReference type="SUPFAM" id="SSF56784">
    <property type="entry name" value="HAD-like"/>
    <property type="match status" value="1"/>
</dbReference>
<dbReference type="Pfam" id="PF08282">
    <property type="entry name" value="Hydrolase_3"/>
    <property type="match status" value="1"/>
</dbReference>
<dbReference type="NCBIfam" id="TIGR01484">
    <property type="entry name" value="HAD-SF-IIB"/>
    <property type="match status" value="1"/>
</dbReference>
<dbReference type="InterPro" id="IPR006379">
    <property type="entry name" value="HAD-SF_hydro_IIB"/>
</dbReference>
<dbReference type="InterPro" id="IPR036412">
    <property type="entry name" value="HAD-like_sf"/>
</dbReference>
<dbReference type="Gene3D" id="3.40.50.1000">
    <property type="entry name" value="HAD superfamily/HAD-like"/>
    <property type="match status" value="1"/>
</dbReference>
<keyword evidence="2" id="KW-1185">Reference proteome</keyword>
<dbReference type="GO" id="GO:0050308">
    <property type="term" value="F:sugar-phosphatase activity"/>
    <property type="evidence" value="ECO:0007669"/>
    <property type="project" value="UniProtKB-EC"/>
</dbReference>
<dbReference type="EC" id="3.1.3.23" evidence="1"/>
<dbReference type="SFLD" id="SFLDG01140">
    <property type="entry name" value="C2.B:_Phosphomannomutase_and_P"/>
    <property type="match status" value="1"/>
</dbReference>
<dbReference type="GO" id="GO:0005829">
    <property type="term" value="C:cytosol"/>
    <property type="evidence" value="ECO:0007669"/>
    <property type="project" value="TreeGrafter"/>
</dbReference>
<dbReference type="HOGENOM" id="CLU_044146_5_0_9"/>
<dbReference type="PANTHER" id="PTHR10000:SF53">
    <property type="entry name" value="5-AMINO-6-(5-PHOSPHO-D-RIBITYLAMINO)URACIL PHOSPHATASE YBJI-RELATED"/>
    <property type="match status" value="1"/>
</dbReference>
<dbReference type="InterPro" id="IPR023214">
    <property type="entry name" value="HAD_sf"/>
</dbReference>
<dbReference type="GO" id="GO:0000287">
    <property type="term" value="F:magnesium ion binding"/>
    <property type="evidence" value="ECO:0007669"/>
    <property type="project" value="TreeGrafter"/>
</dbReference>
<organism evidence="1 2">
    <name type="scientific">Enterococcus italicus (strain DSM 15952 / CCUG 50447 / LMG 22039 / TP 1.5)</name>
    <dbReference type="NCBI Taxonomy" id="888064"/>
    <lineage>
        <taxon>Bacteria</taxon>
        <taxon>Bacillati</taxon>
        <taxon>Bacillota</taxon>
        <taxon>Bacilli</taxon>
        <taxon>Lactobacillales</taxon>
        <taxon>Enterococcaceae</taxon>
        <taxon>Enterococcus</taxon>
    </lineage>
</organism>
<dbReference type="NCBIfam" id="TIGR00099">
    <property type="entry name" value="Cof-subfamily"/>
    <property type="match status" value="1"/>
</dbReference>
<dbReference type="eggNOG" id="COG0561">
    <property type="taxonomic scope" value="Bacteria"/>
</dbReference>
<evidence type="ECO:0000313" key="1">
    <source>
        <dbReference type="EMBL" id="EFU74382.1"/>
    </source>
</evidence>
<keyword evidence="1" id="KW-0378">Hydrolase</keyword>
<dbReference type="PATRIC" id="fig|888064.11.peg.1266"/>
<accession>E6LE93</accession>
<dbReference type="SFLD" id="SFLDS00003">
    <property type="entry name" value="Haloacid_Dehalogenase"/>
    <property type="match status" value="1"/>
</dbReference>
<name>E6LE93_ENTI1</name>
<dbReference type="Proteomes" id="UP000010296">
    <property type="component" value="Unassembled WGS sequence"/>
</dbReference>
<comment type="caution">
    <text evidence="1">The sequence shown here is derived from an EMBL/GenBank/DDBJ whole genome shotgun (WGS) entry which is preliminary data.</text>
</comment>
<dbReference type="InterPro" id="IPR000150">
    <property type="entry name" value="Cof"/>
</dbReference>
<dbReference type="STRING" id="888064.HMPREF9088_0683"/>